<dbReference type="Proteomes" id="UP000823749">
    <property type="component" value="Chromosome 6"/>
</dbReference>
<organism evidence="1 2">
    <name type="scientific">Rhododendron griersonianum</name>
    <dbReference type="NCBI Taxonomy" id="479676"/>
    <lineage>
        <taxon>Eukaryota</taxon>
        <taxon>Viridiplantae</taxon>
        <taxon>Streptophyta</taxon>
        <taxon>Embryophyta</taxon>
        <taxon>Tracheophyta</taxon>
        <taxon>Spermatophyta</taxon>
        <taxon>Magnoliopsida</taxon>
        <taxon>eudicotyledons</taxon>
        <taxon>Gunneridae</taxon>
        <taxon>Pentapetalae</taxon>
        <taxon>asterids</taxon>
        <taxon>Ericales</taxon>
        <taxon>Ericaceae</taxon>
        <taxon>Ericoideae</taxon>
        <taxon>Rhodoreae</taxon>
        <taxon>Rhododendron</taxon>
    </lineage>
</organism>
<evidence type="ECO:0000313" key="1">
    <source>
        <dbReference type="EMBL" id="KAG5543360.1"/>
    </source>
</evidence>
<gene>
    <name evidence="1" type="ORF">RHGRI_016180</name>
</gene>
<evidence type="ECO:0000313" key="2">
    <source>
        <dbReference type="Proteomes" id="UP000823749"/>
    </source>
</evidence>
<proteinExistence type="predicted"/>
<name>A0AAV6JT38_9ERIC</name>
<sequence>MVMPAARTDLHPEARITSMIGRIPVIVTPDIIAARLFYARPTGETNYPDPNSDFEQDVVFDVLYEEKKNNMVPHRPDKFRPSFRFVNQLVCYNLDHRTTENKPSETTGNMLVTFMDEDTVCD</sequence>
<keyword evidence="2" id="KW-1185">Reference proteome</keyword>
<evidence type="ECO:0008006" key="3">
    <source>
        <dbReference type="Google" id="ProtNLM"/>
    </source>
</evidence>
<protein>
    <recommendedName>
        <fullName evidence="3">Helitron helicase</fullName>
    </recommendedName>
</protein>
<accession>A0AAV6JT38</accession>
<dbReference type="AlphaFoldDB" id="A0AAV6JT38"/>
<reference evidence="1 2" key="1">
    <citation type="submission" date="2020-08" db="EMBL/GenBank/DDBJ databases">
        <title>Plant Genome Project.</title>
        <authorList>
            <person name="Zhang R.-G."/>
        </authorList>
    </citation>
    <scope>NUCLEOTIDE SEQUENCE [LARGE SCALE GENOMIC DNA]</scope>
    <source>
        <strain evidence="1">WSP0</strain>
        <tissue evidence="1">Leaf</tissue>
    </source>
</reference>
<comment type="caution">
    <text evidence="1">The sequence shown here is derived from an EMBL/GenBank/DDBJ whole genome shotgun (WGS) entry which is preliminary data.</text>
</comment>
<dbReference type="EMBL" id="JACTNZ010000006">
    <property type="protein sequence ID" value="KAG5543360.1"/>
    <property type="molecule type" value="Genomic_DNA"/>
</dbReference>